<protein>
    <submittedName>
        <fullName evidence="5">Acetyl-CoA hydrolase</fullName>
    </submittedName>
</protein>
<evidence type="ECO:0000313" key="5">
    <source>
        <dbReference type="EMBL" id="UWM56803.1"/>
    </source>
</evidence>
<evidence type="ECO:0000313" key="6">
    <source>
        <dbReference type="Proteomes" id="UP001057580"/>
    </source>
</evidence>
<evidence type="ECO:0000259" key="4">
    <source>
        <dbReference type="Pfam" id="PF13336"/>
    </source>
</evidence>
<dbReference type="InterPro" id="IPR038460">
    <property type="entry name" value="AcetylCoA_hyd_C_sf"/>
</dbReference>
<organism evidence="5 6">
    <name type="scientific">Salinirubellus salinus</name>
    <dbReference type="NCBI Taxonomy" id="1364945"/>
    <lineage>
        <taxon>Archaea</taxon>
        <taxon>Methanobacteriati</taxon>
        <taxon>Methanobacteriota</taxon>
        <taxon>Stenosarchaea group</taxon>
        <taxon>Halobacteria</taxon>
        <taxon>Halobacteriales</taxon>
        <taxon>Natronomonadaceae</taxon>
        <taxon>Salinirubellus</taxon>
    </lineage>
</organism>
<accession>A0A9E7R7S4</accession>
<dbReference type="RefSeq" id="WP_260643917.1">
    <property type="nucleotide sequence ID" value="NZ_CP104003.1"/>
</dbReference>
<dbReference type="Gene3D" id="3.40.1080.10">
    <property type="entry name" value="Glutaconate Coenzyme A-transferase"/>
    <property type="match status" value="1"/>
</dbReference>
<reference evidence="5" key="1">
    <citation type="submission" date="2022-09" db="EMBL/GenBank/DDBJ databases">
        <title>Diverse halophilic archaea isolated from saline environments.</title>
        <authorList>
            <person name="Cui H.-L."/>
        </authorList>
    </citation>
    <scope>NUCLEOTIDE SEQUENCE</scope>
    <source>
        <strain evidence="5">ZS-35-S2</strain>
    </source>
</reference>
<dbReference type="GO" id="GO:0008775">
    <property type="term" value="F:acetate CoA-transferase activity"/>
    <property type="evidence" value="ECO:0007669"/>
    <property type="project" value="InterPro"/>
</dbReference>
<dbReference type="Gene3D" id="3.40.1080.20">
    <property type="entry name" value="Acetyl-CoA hydrolase/transferase C-terminal domain"/>
    <property type="match status" value="1"/>
</dbReference>
<feature type="domain" description="Acetyl-CoA hydrolase/transferase C-terminal" evidence="4">
    <location>
        <begin position="315"/>
        <end position="460"/>
    </location>
</feature>
<dbReference type="InterPro" id="IPR003702">
    <property type="entry name" value="ActCoA_hydro_N"/>
</dbReference>
<sequence>MTADRWVPEARLRGDLPVTDAASAAEHVPDDATMLVSGFGSVGYPKAVPLALAEADRDLALTVVSGGSVGSEIDTALVEAGAVARRYPYAGTPEARAAANEGRVATSDRHVSAVADEARFGHYGPPDVAVVEAVACGPDWLVPSGSLGQTPAFVEAADALVVEVNEALPRELALVHDVWTPADPPQREPVPLTDPGERIGSPRIPFDPAKLRAVVRTDRRDDAYEFRDPTPEVEAVAANLRAFLAGEVGRDPCPGRLRMQFGVGSLGNAMMAELGDLDAPVEYVGEVIQDGLLDMVDAGDLSVVSGTALALSREGQDRLFADLERYAEALVLRPAEVSNAPGVVSRMGVVAVNAAVEVDLYGHVNSTHVEGSRLLNGLGGSGDFWRNAALSVVAVPSTAGDGDISRVVPLATHVDHTEHDVDVLVTDHGVADLRGTSPRERAERILACAAPEFRDDLRAYLGRAGDEGHEPHDLPSAFDWRA</sequence>
<dbReference type="SUPFAM" id="SSF100950">
    <property type="entry name" value="NagB/RpiA/CoA transferase-like"/>
    <property type="match status" value="2"/>
</dbReference>
<proteinExistence type="inferred from homology"/>
<feature type="region of interest" description="Disordered" evidence="2">
    <location>
        <begin position="184"/>
        <end position="203"/>
    </location>
</feature>
<dbReference type="GeneID" id="74942957"/>
<name>A0A9E7R7S4_9EURY</name>
<keyword evidence="5" id="KW-0378">Hydrolase</keyword>
<dbReference type="PANTHER" id="PTHR43609:SF1">
    <property type="entry name" value="ACETYL-COA HYDROLASE"/>
    <property type="match status" value="1"/>
</dbReference>
<dbReference type="InterPro" id="IPR046433">
    <property type="entry name" value="ActCoA_hydro"/>
</dbReference>
<gene>
    <name evidence="5" type="ORF">N0B31_11005</name>
</gene>
<dbReference type="KEGG" id="ssai:N0B31_11005"/>
<evidence type="ECO:0000259" key="3">
    <source>
        <dbReference type="Pfam" id="PF02550"/>
    </source>
</evidence>
<evidence type="ECO:0000256" key="1">
    <source>
        <dbReference type="ARBA" id="ARBA00009632"/>
    </source>
</evidence>
<dbReference type="Proteomes" id="UP001057580">
    <property type="component" value="Chromosome"/>
</dbReference>
<dbReference type="EMBL" id="CP104003">
    <property type="protein sequence ID" value="UWM56803.1"/>
    <property type="molecule type" value="Genomic_DNA"/>
</dbReference>
<dbReference type="GO" id="GO:0006083">
    <property type="term" value="P:acetate metabolic process"/>
    <property type="evidence" value="ECO:0007669"/>
    <property type="project" value="InterPro"/>
</dbReference>
<dbReference type="Pfam" id="PF02550">
    <property type="entry name" value="AcetylCoA_hydro"/>
    <property type="match status" value="1"/>
</dbReference>
<feature type="domain" description="Acetyl-CoA hydrolase/transferase N-terminal" evidence="3">
    <location>
        <begin position="21"/>
        <end position="211"/>
    </location>
</feature>
<dbReference type="InterPro" id="IPR026888">
    <property type="entry name" value="AcetylCoA_hyd_C"/>
</dbReference>
<dbReference type="InterPro" id="IPR037171">
    <property type="entry name" value="NagB/RpiA_transferase-like"/>
</dbReference>
<evidence type="ECO:0000256" key="2">
    <source>
        <dbReference type="SAM" id="MobiDB-lite"/>
    </source>
</evidence>
<dbReference type="PANTHER" id="PTHR43609">
    <property type="entry name" value="ACETYL-COA HYDROLASE"/>
    <property type="match status" value="1"/>
</dbReference>
<comment type="similarity">
    <text evidence="1">Belongs to the acetyl-CoA hydrolase/transferase family.</text>
</comment>
<dbReference type="Pfam" id="PF13336">
    <property type="entry name" value="AcetylCoA_hyd_C"/>
    <property type="match status" value="1"/>
</dbReference>
<dbReference type="AlphaFoldDB" id="A0A9E7R7S4"/>
<keyword evidence="6" id="KW-1185">Reference proteome</keyword>
<dbReference type="GO" id="GO:0003986">
    <property type="term" value="F:acetyl-CoA hydrolase activity"/>
    <property type="evidence" value="ECO:0007669"/>
    <property type="project" value="TreeGrafter"/>
</dbReference>